<evidence type="ECO:0000313" key="2">
    <source>
        <dbReference type="EMBL" id="MYZ49360.1"/>
    </source>
</evidence>
<feature type="region of interest" description="Disordered" evidence="1">
    <location>
        <begin position="57"/>
        <end position="85"/>
    </location>
</feature>
<proteinExistence type="predicted"/>
<dbReference type="EMBL" id="SPKJ01000070">
    <property type="protein sequence ID" value="MYZ49360.1"/>
    <property type="molecule type" value="Genomic_DNA"/>
</dbReference>
<name>A0A964T768_9HYPH</name>
<protein>
    <submittedName>
        <fullName evidence="2">Uncharacterized protein</fullName>
    </submittedName>
</protein>
<dbReference type="AlphaFoldDB" id="A0A964T768"/>
<comment type="caution">
    <text evidence="2">The sequence shown here is derived from an EMBL/GenBank/DDBJ whole genome shotgun (WGS) entry which is preliminary data.</text>
</comment>
<evidence type="ECO:0000313" key="3">
    <source>
        <dbReference type="Proteomes" id="UP000773614"/>
    </source>
</evidence>
<evidence type="ECO:0000256" key="1">
    <source>
        <dbReference type="SAM" id="MobiDB-lite"/>
    </source>
</evidence>
<organism evidence="2 3">
    <name type="scientific">Propylenella binzhouense</name>
    <dbReference type="NCBI Taxonomy" id="2555902"/>
    <lineage>
        <taxon>Bacteria</taxon>
        <taxon>Pseudomonadati</taxon>
        <taxon>Pseudomonadota</taxon>
        <taxon>Alphaproteobacteria</taxon>
        <taxon>Hyphomicrobiales</taxon>
        <taxon>Propylenellaceae</taxon>
        <taxon>Propylenella</taxon>
    </lineage>
</organism>
<sequence>MVFSGRKPGTRAHLRVIEGGLRAAAAGAAAAPADADWRAIADHYVEEIERLGHELARPACQAGPDQPRDAAPGSAEGPVRPNLRG</sequence>
<dbReference type="Proteomes" id="UP000773614">
    <property type="component" value="Unassembled WGS sequence"/>
</dbReference>
<keyword evidence="3" id="KW-1185">Reference proteome</keyword>
<gene>
    <name evidence="2" type="ORF">E4O86_16745</name>
</gene>
<dbReference type="RefSeq" id="WP_161141699.1">
    <property type="nucleotide sequence ID" value="NZ_SPKJ01000070.1"/>
</dbReference>
<reference evidence="2" key="1">
    <citation type="submission" date="2019-03" db="EMBL/GenBank/DDBJ databases">
        <title>Afifella sp. nov., isolated from activated sludge.</title>
        <authorList>
            <person name="Li Q."/>
            <person name="Liu Y."/>
        </authorList>
    </citation>
    <scope>NUCLEOTIDE SEQUENCE</scope>
    <source>
        <strain evidence="2">L72</strain>
    </source>
</reference>
<accession>A0A964T768</accession>